<name>A0A383UY81_BLUHO</name>
<dbReference type="PANTHER" id="PTHR37049:SF4">
    <property type="entry name" value="RHODANESE DOMAIN-CONTAINING PROTEIN"/>
    <property type="match status" value="1"/>
</dbReference>
<accession>A0A383UY81</accession>
<feature type="signal peptide" evidence="1">
    <location>
        <begin position="1"/>
        <end position="16"/>
    </location>
</feature>
<sequence length="767" mass="84619">MSFLLLVLLLQSLSIAADCATDSCLLTLRSLPHISGRHAAGQDFCTAYLQNMTIDVPDEVKTACQDENNVLHQSRIASACACEVAPTETTPTLVTPAQITSPPAVAEDSFVEPCALVSSSSATQIATAPDEISDEHLAWPTVPAQLAHECLNSVPLNKTAAIQLVDAIAPYLEWQSDLAWKKDPPADYDCPAHDVIAALDQVRKNLVANKYANEYVFQIDLYRVFLLGCDGHLVVFPDALFKGFVFRRERSLVSISEDERSLPVIKLYEDVYNSPEVASVVSQINGVDASAYVFNFSMNAPEYQAADSIYNSMFFNKASYAASSMKGYFSGGGRMEHIYPGPNTTFTFANGSSLVTQNKAIVMGNFENVTNGQQFYSAFCSVSSDYEEAVLEKEEYGSLTYPLIDSEYPLPVIKTNDSILTGYYLDGHGYEEVAVLSVLSFQPESLSEFQEVAQQFLVNAKQDGKSKIIIDLSSNEGGYTLLCYDLFRQFFPTIEQEGNARWRASKAFIAIAEIFSAGSDDFDPATATDTEIRRYLSWFSYHNDINVDNEPFKSFEEKYGPYTVKDDNFTNFVRWQLNNDLETSNDTYGLGIGITGYGSRKNFTQHFDANNIIMLYDGYCGSACHIFSGFMRMQAGVKSIAMGGRPKAGLIQGIGGVKGALVFSLKTIYDYAQSALPDATAAQADILKKLTSLPLQRTLGGYLNVRDYIYSDHLDDGLPAQYIREESDCRLFYTVKMITDIKALWIAAANAAFNGKDCAYGSLPKMT</sequence>
<evidence type="ECO:0000313" key="5">
    <source>
        <dbReference type="Proteomes" id="UP000275772"/>
    </source>
</evidence>
<dbReference type="InterPro" id="IPR029045">
    <property type="entry name" value="ClpP/crotonase-like_dom_sf"/>
</dbReference>
<keyword evidence="1" id="KW-0732">Signal</keyword>
<reference evidence="4 5" key="1">
    <citation type="submission" date="2017-11" db="EMBL/GenBank/DDBJ databases">
        <authorList>
            <person name="Kracher B."/>
        </authorList>
    </citation>
    <scope>NUCLEOTIDE SEQUENCE [LARGE SCALE GENOMIC DNA]</scope>
    <source>
        <strain evidence="4 5">RACE1</strain>
    </source>
</reference>
<dbReference type="SUPFAM" id="SSF52096">
    <property type="entry name" value="ClpP/crotonase"/>
    <property type="match status" value="1"/>
</dbReference>
<evidence type="ECO:0000259" key="2">
    <source>
        <dbReference type="Pfam" id="PF03572"/>
    </source>
</evidence>
<organism evidence="4 5">
    <name type="scientific">Blumeria hordei</name>
    <name type="common">Barley powdery mildew</name>
    <name type="synonym">Blumeria graminis f. sp. hordei</name>
    <dbReference type="NCBI Taxonomy" id="2867405"/>
    <lineage>
        <taxon>Eukaryota</taxon>
        <taxon>Fungi</taxon>
        <taxon>Dikarya</taxon>
        <taxon>Ascomycota</taxon>
        <taxon>Pezizomycotina</taxon>
        <taxon>Leotiomycetes</taxon>
        <taxon>Erysiphales</taxon>
        <taxon>Erysiphaceae</taxon>
        <taxon>Blumeria</taxon>
    </lineage>
</organism>
<dbReference type="InterPro" id="IPR052766">
    <property type="entry name" value="S41A_metabolite_peptidase"/>
</dbReference>
<protein>
    <submittedName>
        <fullName evidence="4">Uncharacterized protein</fullName>
    </submittedName>
</protein>
<proteinExistence type="predicted"/>
<dbReference type="Gene3D" id="3.90.226.10">
    <property type="entry name" value="2-enoyl-CoA Hydratase, Chain A, domain 1"/>
    <property type="match status" value="1"/>
</dbReference>
<evidence type="ECO:0000259" key="3">
    <source>
        <dbReference type="Pfam" id="PF23658"/>
    </source>
</evidence>
<dbReference type="VEuPathDB" id="FungiDB:BLGHR1_16125"/>
<dbReference type="Proteomes" id="UP000275772">
    <property type="component" value="Unassembled WGS sequence"/>
</dbReference>
<gene>
    <name evidence="4" type="ORF">BLGHR1_16125</name>
</gene>
<dbReference type="GO" id="GO:0008236">
    <property type="term" value="F:serine-type peptidase activity"/>
    <property type="evidence" value="ECO:0007669"/>
    <property type="project" value="InterPro"/>
</dbReference>
<dbReference type="Pfam" id="PF03572">
    <property type="entry name" value="Peptidase_S41"/>
    <property type="match status" value="1"/>
</dbReference>
<feature type="domain" description="CPAF-like PDZ" evidence="3">
    <location>
        <begin position="246"/>
        <end position="366"/>
    </location>
</feature>
<dbReference type="Pfam" id="PF23658">
    <property type="entry name" value="PDZ_CPAF_rel"/>
    <property type="match status" value="1"/>
</dbReference>
<dbReference type="InterPro" id="IPR056186">
    <property type="entry name" value="PDZ_CPAF-rel"/>
</dbReference>
<evidence type="ECO:0000313" key="4">
    <source>
        <dbReference type="EMBL" id="SZF05323.1"/>
    </source>
</evidence>
<dbReference type="InterPro" id="IPR005151">
    <property type="entry name" value="Tail-specific_protease"/>
</dbReference>
<dbReference type="EMBL" id="UNSH01000076">
    <property type="protein sequence ID" value="SZF05323.1"/>
    <property type="molecule type" value="Genomic_DNA"/>
</dbReference>
<feature type="domain" description="Tail specific protease" evidence="2">
    <location>
        <begin position="433"/>
        <end position="640"/>
    </location>
</feature>
<feature type="chain" id="PRO_5017012877" evidence="1">
    <location>
        <begin position="17"/>
        <end position="767"/>
    </location>
</feature>
<dbReference type="GO" id="GO:0006508">
    <property type="term" value="P:proteolysis"/>
    <property type="evidence" value="ECO:0007669"/>
    <property type="project" value="InterPro"/>
</dbReference>
<dbReference type="AlphaFoldDB" id="A0A383UY81"/>
<dbReference type="PANTHER" id="PTHR37049">
    <property type="entry name" value="PEPTIDASE S41 FAMILY PROTEIN"/>
    <property type="match status" value="1"/>
</dbReference>
<evidence type="ECO:0000256" key="1">
    <source>
        <dbReference type="SAM" id="SignalP"/>
    </source>
</evidence>